<dbReference type="EMBL" id="QEKH01000033">
    <property type="protein sequence ID" value="PVY36710.1"/>
    <property type="molecule type" value="Genomic_DNA"/>
</dbReference>
<dbReference type="SUPFAM" id="SSF46689">
    <property type="entry name" value="Homeodomain-like"/>
    <property type="match status" value="2"/>
</dbReference>
<sequence>MKTFPLDTILHEYNFVPLGGPAYWDWNQHRVRGEYWRLYWNDAPGAFIRPEGGAETELLPDRLILLPPGLVYASRCTAEVHHFFLHFTMPEPYREAEQRPFPATDPETVAAAARLAHSFPGTDNLRRYATRLNLLIWSALLEVPDQALPPLRQYDPRIVRAMERLRTDPDADNSRLARDAGLSRNSFLRLFRTEVGAPPQQFARRERLLQAARQLHFSESSIEEIAQQAGFCDRYHFSRAFRKEFNCGPATYRKLAIRRHDGSRR</sequence>
<evidence type="ECO:0000256" key="2">
    <source>
        <dbReference type="ARBA" id="ARBA00023125"/>
    </source>
</evidence>
<dbReference type="InterPro" id="IPR020449">
    <property type="entry name" value="Tscrpt_reg_AraC-type_HTH"/>
</dbReference>
<dbReference type="InterPro" id="IPR050204">
    <property type="entry name" value="AraC_XylS_family_regulators"/>
</dbReference>
<dbReference type="AlphaFoldDB" id="A0A2U1AJZ6"/>
<name>A0A2U1AJZ6_9BACT</name>
<comment type="caution">
    <text evidence="6">The sequence shown here is derived from an EMBL/GenBank/DDBJ whole genome shotgun (WGS) entry which is preliminary data.</text>
</comment>
<keyword evidence="2" id="KW-0238">DNA-binding</keyword>
<evidence type="ECO:0000313" key="6">
    <source>
        <dbReference type="EMBL" id="PVY36710.1"/>
    </source>
</evidence>
<dbReference type="InterPro" id="IPR009057">
    <property type="entry name" value="Homeodomain-like_sf"/>
</dbReference>
<dbReference type="GeneID" id="78296719"/>
<keyword evidence="1" id="KW-0805">Transcription regulation</keyword>
<dbReference type="Proteomes" id="UP000576225">
    <property type="component" value="Unassembled WGS sequence"/>
</dbReference>
<dbReference type="GO" id="GO:0043565">
    <property type="term" value="F:sequence-specific DNA binding"/>
    <property type="evidence" value="ECO:0007669"/>
    <property type="project" value="InterPro"/>
</dbReference>
<dbReference type="Gene3D" id="1.10.10.60">
    <property type="entry name" value="Homeodomain-like"/>
    <property type="match status" value="2"/>
</dbReference>
<reference evidence="6 7" key="1">
    <citation type="submission" date="2018-04" db="EMBL/GenBank/DDBJ databases">
        <title>Genomic Encyclopedia of Type Strains, Phase IV (KMG-IV): sequencing the most valuable type-strain genomes for metagenomic binning, comparative biology and taxonomic classification.</title>
        <authorList>
            <person name="Goeker M."/>
        </authorList>
    </citation>
    <scope>NUCLEOTIDE SEQUENCE [LARGE SCALE GENOMIC DNA]</scope>
    <source>
        <strain evidence="6 7">DSM 14823</strain>
    </source>
</reference>
<feature type="domain" description="HTH araC/xylS-type" evidence="4">
    <location>
        <begin position="156"/>
        <end position="255"/>
    </location>
</feature>
<organism evidence="6 7">
    <name type="scientific">Victivallis vadensis</name>
    <dbReference type="NCBI Taxonomy" id="172901"/>
    <lineage>
        <taxon>Bacteria</taxon>
        <taxon>Pseudomonadati</taxon>
        <taxon>Lentisphaerota</taxon>
        <taxon>Lentisphaeria</taxon>
        <taxon>Victivallales</taxon>
        <taxon>Victivallaceae</taxon>
        <taxon>Victivallis</taxon>
    </lineage>
</organism>
<dbReference type="SMART" id="SM00342">
    <property type="entry name" value="HTH_ARAC"/>
    <property type="match status" value="1"/>
</dbReference>
<dbReference type="PROSITE" id="PS01124">
    <property type="entry name" value="HTH_ARAC_FAMILY_2"/>
    <property type="match status" value="1"/>
</dbReference>
<dbReference type="EMBL" id="JABAEW010000008">
    <property type="protein sequence ID" value="NMD86108.1"/>
    <property type="molecule type" value="Genomic_DNA"/>
</dbReference>
<keyword evidence="3" id="KW-0804">Transcription</keyword>
<dbReference type="RefSeq" id="WP_165833150.1">
    <property type="nucleotide sequence ID" value="NZ_CABMMC010000048.1"/>
</dbReference>
<dbReference type="PRINTS" id="PR00032">
    <property type="entry name" value="HTHARAC"/>
</dbReference>
<dbReference type="InterPro" id="IPR018060">
    <property type="entry name" value="HTH_AraC"/>
</dbReference>
<dbReference type="Pfam" id="PF12833">
    <property type="entry name" value="HTH_18"/>
    <property type="match status" value="1"/>
</dbReference>
<gene>
    <name evidence="6" type="ORF">C8D82_13336</name>
    <name evidence="5" type="ORF">HF882_05870</name>
</gene>
<evidence type="ECO:0000256" key="1">
    <source>
        <dbReference type="ARBA" id="ARBA00023015"/>
    </source>
</evidence>
<proteinExistence type="predicted"/>
<evidence type="ECO:0000256" key="3">
    <source>
        <dbReference type="ARBA" id="ARBA00023163"/>
    </source>
</evidence>
<dbReference type="GO" id="GO:0003700">
    <property type="term" value="F:DNA-binding transcription factor activity"/>
    <property type="evidence" value="ECO:0007669"/>
    <property type="project" value="InterPro"/>
</dbReference>
<dbReference type="Proteomes" id="UP000245959">
    <property type="component" value="Unassembled WGS sequence"/>
</dbReference>
<dbReference type="PANTHER" id="PTHR46796">
    <property type="entry name" value="HTH-TYPE TRANSCRIPTIONAL ACTIVATOR RHAS-RELATED"/>
    <property type="match status" value="1"/>
</dbReference>
<accession>A0A2U1AJZ6</accession>
<evidence type="ECO:0000259" key="4">
    <source>
        <dbReference type="PROSITE" id="PS01124"/>
    </source>
</evidence>
<reference evidence="5 8" key="2">
    <citation type="submission" date="2020-04" db="EMBL/GenBank/DDBJ databases">
        <authorList>
            <person name="Hitch T.C.A."/>
            <person name="Wylensek D."/>
            <person name="Clavel T."/>
        </authorList>
    </citation>
    <scope>NUCLEOTIDE SEQUENCE [LARGE SCALE GENOMIC DNA]</scope>
    <source>
        <strain evidence="5 8">COR2-253-APC-1A</strain>
    </source>
</reference>
<protein>
    <submittedName>
        <fullName evidence="6">Helix-turn-helix protein</fullName>
    </submittedName>
    <submittedName>
        <fullName evidence="5">Helix-turn-helix transcriptional regulator</fullName>
    </submittedName>
</protein>
<keyword evidence="7" id="KW-1185">Reference proteome</keyword>
<evidence type="ECO:0000313" key="5">
    <source>
        <dbReference type="EMBL" id="NMD86108.1"/>
    </source>
</evidence>
<evidence type="ECO:0000313" key="7">
    <source>
        <dbReference type="Proteomes" id="UP000245959"/>
    </source>
</evidence>
<evidence type="ECO:0000313" key="8">
    <source>
        <dbReference type="Proteomes" id="UP000576225"/>
    </source>
</evidence>